<proteinExistence type="predicted"/>
<protein>
    <submittedName>
        <fullName evidence="1">Uncharacterized protein</fullName>
    </submittedName>
</protein>
<sequence length="213" mass="23995">MVGNDLYPEPDNVTLFSAFGQHPLSTSESHEIPSALRSQLNIKLSTLTDEIQEMAGSGDLITIHQERLNRILRRFIKNQLNTLNLPIPTRKAVDEIVESGLAYSSKELEQALTEKALNYRILATEADQQLAAKARADRQRYGPLSASMRHALAVLAALEVRGLRDTSEISEEQLKQLDADASWYEEVFHKGKEIIEWPPEESFRGQHNNDMGD</sequence>
<organism evidence="1 2">
    <name type="scientific">Thermogemmatispora aurantia</name>
    <dbReference type="NCBI Taxonomy" id="2045279"/>
    <lineage>
        <taxon>Bacteria</taxon>
        <taxon>Bacillati</taxon>
        <taxon>Chloroflexota</taxon>
        <taxon>Ktedonobacteria</taxon>
        <taxon>Thermogemmatisporales</taxon>
        <taxon>Thermogemmatisporaceae</taxon>
        <taxon>Thermogemmatispora</taxon>
    </lineage>
</organism>
<evidence type="ECO:0000313" key="2">
    <source>
        <dbReference type="Proteomes" id="UP000334820"/>
    </source>
</evidence>
<name>A0A5J4K5S8_9CHLR</name>
<accession>A0A5J4K5S8</accession>
<evidence type="ECO:0000313" key="1">
    <source>
        <dbReference type="EMBL" id="GER82885.1"/>
    </source>
</evidence>
<dbReference type="EMBL" id="BKZV01000002">
    <property type="protein sequence ID" value="GER82885.1"/>
    <property type="molecule type" value="Genomic_DNA"/>
</dbReference>
<gene>
    <name evidence="1" type="ORF">KTAU_15220</name>
</gene>
<reference evidence="1 2" key="1">
    <citation type="journal article" date="2019" name="Int. J. Syst. Evol. Microbiol.">
        <title>Thermogemmatispora aurantia sp. nov. and Thermogemmatispora argillosa sp. nov., within the class Ktedonobacteria, and emended description of the genus Thermogemmatispora.</title>
        <authorList>
            <person name="Zheng Y."/>
            <person name="Wang C.M."/>
            <person name="Sakai Y."/>
            <person name="Abe K."/>
            <person name="Yokota A."/>
            <person name="Yabe S."/>
        </authorList>
    </citation>
    <scope>NUCLEOTIDE SEQUENCE [LARGE SCALE GENOMIC DNA]</scope>
    <source>
        <strain evidence="1 2">A1-2</strain>
    </source>
</reference>
<keyword evidence="2" id="KW-1185">Reference proteome</keyword>
<comment type="caution">
    <text evidence="1">The sequence shown here is derived from an EMBL/GenBank/DDBJ whole genome shotgun (WGS) entry which is preliminary data.</text>
</comment>
<dbReference type="AlphaFoldDB" id="A0A5J4K5S8"/>
<dbReference type="Proteomes" id="UP000334820">
    <property type="component" value="Unassembled WGS sequence"/>
</dbReference>